<dbReference type="GO" id="GO:0004523">
    <property type="term" value="F:RNA-DNA hybrid ribonuclease activity"/>
    <property type="evidence" value="ECO:0007669"/>
    <property type="project" value="InterPro"/>
</dbReference>
<evidence type="ECO:0000313" key="3">
    <source>
        <dbReference type="Proteomes" id="UP000541444"/>
    </source>
</evidence>
<name>A0A7J7LLT2_9MAGN</name>
<protein>
    <recommendedName>
        <fullName evidence="1">RNase H type-1 domain-containing protein</fullName>
    </recommendedName>
</protein>
<feature type="domain" description="RNase H type-1" evidence="1">
    <location>
        <begin position="6"/>
        <end position="67"/>
    </location>
</feature>
<dbReference type="EMBL" id="JACGCM010002205">
    <property type="protein sequence ID" value="KAF6143498.1"/>
    <property type="molecule type" value="Genomic_DNA"/>
</dbReference>
<dbReference type="GO" id="GO:0003676">
    <property type="term" value="F:nucleic acid binding"/>
    <property type="evidence" value="ECO:0007669"/>
    <property type="project" value="InterPro"/>
</dbReference>
<comment type="caution">
    <text evidence="2">The sequence shown here is derived from an EMBL/GenBank/DDBJ whole genome shotgun (WGS) entry which is preliminary data.</text>
</comment>
<gene>
    <name evidence="2" type="ORF">GIB67_029667</name>
</gene>
<reference evidence="2 3" key="1">
    <citation type="journal article" date="2020" name="IScience">
        <title>Genome Sequencing of the Endangered Kingdonia uniflora (Circaeasteraceae, Ranunculales) Reveals Potential Mechanisms of Evolutionary Specialization.</title>
        <authorList>
            <person name="Sun Y."/>
            <person name="Deng T."/>
            <person name="Zhang A."/>
            <person name="Moore M.J."/>
            <person name="Landis J.B."/>
            <person name="Lin N."/>
            <person name="Zhang H."/>
            <person name="Zhang X."/>
            <person name="Huang J."/>
            <person name="Zhang X."/>
            <person name="Sun H."/>
            <person name="Wang H."/>
        </authorList>
    </citation>
    <scope>NUCLEOTIDE SEQUENCE [LARGE SCALE GENOMIC DNA]</scope>
    <source>
        <strain evidence="2">TB1705</strain>
        <tissue evidence="2">Leaf</tissue>
    </source>
</reference>
<organism evidence="2 3">
    <name type="scientific">Kingdonia uniflora</name>
    <dbReference type="NCBI Taxonomy" id="39325"/>
    <lineage>
        <taxon>Eukaryota</taxon>
        <taxon>Viridiplantae</taxon>
        <taxon>Streptophyta</taxon>
        <taxon>Embryophyta</taxon>
        <taxon>Tracheophyta</taxon>
        <taxon>Spermatophyta</taxon>
        <taxon>Magnoliopsida</taxon>
        <taxon>Ranunculales</taxon>
        <taxon>Circaeasteraceae</taxon>
        <taxon>Kingdonia</taxon>
    </lineage>
</organism>
<evidence type="ECO:0000313" key="2">
    <source>
        <dbReference type="EMBL" id="KAF6143498.1"/>
    </source>
</evidence>
<dbReference type="Proteomes" id="UP000541444">
    <property type="component" value="Unassembled WGS sequence"/>
</dbReference>
<dbReference type="InterPro" id="IPR012337">
    <property type="entry name" value="RNaseH-like_sf"/>
</dbReference>
<dbReference type="Pfam" id="PF13456">
    <property type="entry name" value="RVT_3"/>
    <property type="match status" value="1"/>
</dbReference>
<dbReference type="InterPro" id="IPR002156">
    <property type="entry name" value="RNaseH_domain"/>
</dbReference>
<dbReference type="InterPro" id="IPR036397">
    <property type="entry name" value="RNaseH_sf"/>
</dbReference>
<dbReference type="AlphaFoldDB" id="A0A7J7LLT2"/>
<proteinExistence type="predicted"/>
<dbReference type="Gene3D" id="3.30.420.10">
    <property type="entry name" value="Ribonuclease H-like superfamily/Ribonuclease H"/>
    <property type="match status" value="1"/>
</dbReference>
<keyword evidence="3" id="KW-1185">Reference proteome</keyword>
<accession>A0A7J7LLT2</accession>
<dbReference type="SUPFAM" id="SSF53098">
    <property type="entry name" value="Ribonuclease H-like"/>
    <property type="match status" value="1"/>
</dbReference>
<sequence>MVRKGQNPGKGGVRCIFRDNNGKVLNTLSMALGLVSNYTAECKSIIQGLDTATSNKWLIVWVESDYKVQ</sequence>
<evidence type="ECO:0000259" key="1">
    <source>
        <dbReference type="Pfam" id="PF13456"/>
    </source>
</evidence>